<protein>
    <submittedName>
        <fullName evidence="4">Kin17_mid domain-containing protein</fullName>
    </submittedName>
</protein>
<accession>A0A183KDI0</accession>
<reference evidence="2 3" key="2">
    <citation type="submission" date="2018-11" db="EMBL/GenBank/DDBJ databases">
        <authorList>
            <consortium name="Pathogen Informatics"/>
        </authorList>
    </citation>
    <scope>NUCLEOTIDE SEQUENCE [LARGE SCALE GENOMIC DNA]</scope>
    <source>
        <strain evidence="2">Dakar</strain>
        <strain evidence="3">Dakar, Senegal</strain>
    </source>
</reference>
<dbReference type="WBParaSite" id="SCUD_0001307501-mRNA-1">
    <property type="protein sequence ID" value="SCUD_0001307501-mRNA-1"/>
    <property type="gene ID" value="SCUD_0001307501"/>
</dbReference>
<dbReference type="Proteomes" id="UP000279833">
    <property type="component" value="Unassembled WGS sequence"/>
</dbReference>
<reference evidence="4" key="1">
    <citation type="submission" date="2016-06" db="UniProtKB">
        <authorList>
            <consortium name="WormBaseParasite"/>
        </authorList>
    </citation>
    <scope>IDENTIFICATION</scope>
</reference>
<organism evidence="4">
    <name type="scientific">Schistosoma curassoni</name>
    <dbReference type="NCBI Taxonomy" id="6186"/>
    <lineage>
        <taxon>Eukaryota</taxon>
        <taxon>Metazoa</taxon>
        <taxon>Spiralia</taxon>
        <taxon>Lophotrochozoa</taxon>
        <taxon>Platyhelminthes</taxon>
        <taxon>Trematoda</taxon>
        <taxon>Digenea</taxon>
        <taxon>Strigeidida</taxon>
        <taxon>Schistosomatoidea</taxon>
        <taxon>Schistosomatidae</taxon>
        <taxon>Schistosoma</taxon>
    </lineage>
</organism>
<feature type="region of interest" description="Disordered" evidence="1">
    <location>
        <begin position="116"/>
        <end position="160"/>
    </location>
</feature>
<evidence type="ECO:0000313" key="2">
    <source>
        <dbReference type="EMBL" id="VDP51192.1"/>
    </source>
</evidence>
<feature type="compositionally biased region" description="Basic and acidic residues" evidence="1">
    <location>
        <begin position="123"/>
        <end position="160"/>
    </location>
</feature>
<dbReference type="AlphaFoldDB" id="A0A183KDI0"/>
<proteinExistence type="predicted"/>
<sequence length="160" mass="18594">MEDVRTRRGADIASDHHQPVDAKVKLKLKKQWTTGQTALHSFYTAFIRRTGKLNEFEITLGNRSQEETTMEDNWKGIRGALISACQEILGRKKYHHKEWISFGVLDKIHERKSKKTVITNSRTRTEKVREEVEHTKANKQVKESVRADEQKHVEELVTTA</sequence>
<dbReference type="EMBL" id="UZAK01035581">
    <property type="protein sequence ID" value="VDP51192.1"/>
    <property type="molecule type" value="Genomic_DNA"/>
</dbReference>
<keyword evidence="3" id="KW-1185">Reference proteome</keyword>
<evidence type="ECO:0000313" key="3">
    <source>
        <dbReference type="Proteomes" id="UP000279833"/>
    </source>
</evidence>
<evidence type="ECO:0000313" key="4">
    <source>
        <dbReference type="WBParaSite" id="SCUD_0001307501-mRNA-1"/>
    </source>
</evidence>
<evidence type="ECO:0000256" key="1">
    <source>
        <dbReference type="SAM" id="MobiDB-lite"/>
    </source>
</evidence>
<name>A0A183KDI0_9TREM</name>
<gene>
    <name evidence="2" type="ORF">SCUD_LOCUS13072</name>
</gene>